<gene>
    <name evidence="2" type="ORF">SAMN05444171_0460</name>
</gene>
<feature type="transmembrane region" description="Helical" evidence="1">
    <location>
        <begin position="20"/>
        <end position="41"/>
    </location>
</feature>
<dbReference type="Proteomes" id="UP000183208">
    <property type="component" value="Unassembled WGS sequence"/>
</dbReference>
<evidence type="ECO:0000313" key="2">
    <source>
        <dbReference type="EMBL" id="SEC01763.1"/>
    </source>
</evidence>
<dbReference type="AlphaFoldDB" id="A0A1M7KSN0"/>
<evidence type="ECO:0000313" key="3">
    <source>
        <dbReference type="Proteomes" id="UP000183208"/>
    </source>
</evidence>
<keyword evidence="1" id="KW-1133">Transmembrane helix</keyword>
<organism evidence="2 3">
    <name type="scientific">Bradyrhizobium lablabi</name>
    <dbReference type="NCBI Taxonomy" id="722472"/>
    <lineage>
        <taxon>Bacteria</taxon>
        <taxon>Pseudomonadati</taxon>
        <taxon>Pseudomonadota</taxon>
        <taxon>Alphaproteobacteria</taxon>
        <taxon>Hyphomicrobiales</taxon>
        <taxon>Nitrobacteraceae</taxon>
        <taxon>Bradyrhizobium</taxon>
    </lineage>
</organism>
<sequence length="99" mass="11166">MVHTSIQVWRRHPAFPAQWLYGLYEIVLVTGFLATIVSFGFRFRQLDASTGASDPNDFTVRKDHARQSQPYVHRISPHVVTIASAPCVGKNWQNVRTGG</sequence>
<protein>
    <submittedName>
        <fullName evidence="2">Uncharacterized protein</fullName>
    </submittedName>
</protein>
<keyword evidence="1" id="KW-0812">Transmembrane</keyword>
<name>A0A1M7KSN0_9BRAD</name>
<reference evidence="2 3" key="1">
    <citation type="submission" date="2016-10" db="EMBL/GenBank/DDBJ databases">
        <authorList>
            <person name="de Groot N.N."/>
        </authorList>
    </citation>
    <scope>NUCLEOTIDE SEQUENCE [LARGE SCALE GENOMIC DNA]</scope>
    <source>
        <strain evidence="2 3">GAS522</strain>
    </source>
</reference>
<accession>A0A1M7KSN0</accession>
<proteinExistence type="predicted"/>
<evidence type="ECO:0000256" key="1">
    <source>
        <dbReference type="SAM" id="Phobius"/>
    </source>
</evidence>
<dbReference type="EMBL" id="FNTI01000001">
    <property type="protein sequence ID" value="SEC01763.1"/>
    <property type="molecule type" value="Genomic_DNA"/>
</dbReference>
<keyword evidence="1" id="KW-0472">Membrane</keyword>